<proteinExistence type="predicted"/>
<evidence type="ECO:0000313" key="3">
    <source>
        <dbReference type="Proteomes" id="UP001628156"/>
    </source>
</evidence>
<dbReference type="Proteomes" id="UP001628156">
    <property type="component" value="Unassembled WGS sequence"/>
</dbReference>
<organism evidence="2 3">
    <name type="scientific">Entamoeba nuttalli</name>
    <dbReference type="NCBI Taxonomy" id="412467"/>
    <lineage>
        <taxon>Eukaryota</taxon>
        <taxon>Amoebozoa</taxon>
        <taxon>Evosea</taxon>
        <taxon>Archamoebae</taxon>
        <taxon>Mastigamoebida</taxon>
        <taxon>Entamoebidae</taxon>
        <taxon>Entamoeba</taxon>
    </lineage>
</organism>
<keyword evidence="3" id="KW-1185">Reference proteome</keyword>
<reference evidence="2 3" key="1">
    <citation type="journal article" date="2019" name="PLoS Negl. Trop. Dis.">
        <title>Whole genome sequencing of Entamoeba nuttalli reveals mammalian host-related molecular signatures and a novel octapeptide-repeat surface protein.</title>
        <authorList>
            <person name="Tanaka M."/>
            <person name="Makiuchi T."/>
            <person name="Komiyama T."/>
            <person name="Shiina T."/>
            <person name="Osaki K."/>
            <person name="Tachibana H."/>
        </authorList>
    </citation>
    <scope>NUCLEOTIDE SEQUENCE [LARGE SCALE GENOMIC DNA]</scope>
    <source>
        <strain evidence="2 3">P19-061405</strain>
    </source>
</reference>
<accession>A0ABQ0DGE3</accession>
<protein>
    <submittedName>
        <fullName evidence="2">Uncharacterized protein</fullName>
    </submittedName>
</protein>
<dbReference type="EMBL" id="BAAFRS010000040">
    <property type="protein sequence ID" value="GAB1219636.1"/>
    <property type="molecule type" value="Genomic_DNA"/>
</dbReference>
<gene>
    <name evidence="1" type="ORF">ENUP19_0040G0023</name>
    <name evidence="2" type="ORF">ENUP19_0085G0138</name>
</gene>
<name>A0ABQ0DGE3_9EUKA</name>
<dbReference type="EMBL" id="BAAFRS010000085">
    <property type="protein sequence ID" value="GAB1221915.1"/>
    <property type="molecule type" value="Genomic_DNA"/>
</dbReference>
<evidence type="ECO:0000313" key="1">
    <source>
        <dbReference type="EMBL" id="GAB1219636.1"/>
    </source>
</evidence>
<evidence type="ECO:0000313" key="2">
    <source>
        <dbReference type="EMBL" id="GAB1221915.1"/>
    </source>
</evidence>
<comment type="caution">
    <text evidence="2">The sequence shown here is derived from an EMBL/GenBank/DDBJ whole genome shotgun (WGS) entry which is preliminary data.</text>
</comment>
<reference evidence="2" key="2">
    <citation type="submission" date="2024-08" db="EMBL/GenBank/DDBJ databases">
        <title>Draft genome assembly of Entamoeba nuttalli using a combination of long-read and short-read sequencing data.</title>
        <authorList>
            <person name="Tanaka M."/>
            <person name="Tachibana H."/>
        </authorList>
    </citation>
    <scope>NUCLEOTIDE SEQUENCE</scope>
    <source>
        <strain evidence="2">P19-061405</strain>
    </source>
</reference>
<sequence length="111" mass="12499">MEFCNTSNNQILINVYQDKSICKEFKDKGCLYCDSNCAIDKYDGKTGECITVKHFLCKSKKNKIQSVTYHYKTYNNSPCTKCETGYCIDSGKCGNCSDICNNCNIANGYTT</sequence>